<dbReference type="InterPro" id="IPR035093">
    <property type="entry name" value="RelE/ParE_toxin_dom_sf"/>
</dbReference>
<dbReference type="InterPro" id="IPR051803">
    <property type="entry name" value="TA_system_RelE-like_toxin"/>
</dbReference>
<dbReference type="PANTHER" id="PTHR33755">
    <property type="entry name" value="TOXIN PARE1-RELATED"/>
    <property type="match status" value="1"/>
</dbReference>
<organism evidence="3">
    <name type="scientific">Leptolyngbya sp. NK1-12</name>
    <dbReference type="NCBI Taxonomy" id="2547451"/>
    <lineage>
        <taxon>Bacteria</taxon>
        <taxon>Bacillati</taxon>
        <taxon>Cyanobacteriota</taxon>
        <taxon>Cyanophyceae</taxon>
        <taxon>Leptolyngbyales</taxon>
        <taxon>Leptolyngbyaceae</taxon>
        <taxon>Leptolyngbya group</taxon>
        <taxon>Leptolyngbya</taxon>
    </lineage>
</organism>
<accession>A0AA96WRI3</accession>
<evidence type="ECO:0000313" key="3">
    <source>
        <dbReference type="EMBL" id="WNZ28061.1"/>
    </source>
</evidence>
<evidence type="ECO:0000256" key="1">
    <source>
        <dbReference type="ARBA" id="ARBA00006226"/>
    </source>
</evidence>
<dbReference type="RefSeq" id="WP_316437224.1">
    <property type="nucleotide sequence ID" value="NZ_CP053588.1"/>
</dbReference>
<comment type="similarity">
    <text evidence="1">Belongs to the RelE toxin family.</text>
</comment>
<sequence>MRIVFLSLAVKDLAAIRAYIAEDDPEAAKAVASRLKQLIKRLSSMPNLGKPGRVFGIRELITPKIGKTAYVVVYRVKDTRLEILRILPGMRDLDSLLNEELPET</sequence>
<protein>
    <submittedName>
        <fullName evidence="3">Type II toxin-antitoxin system RelE/ParE family toxin</fullName>
    </submittedName>
</protein>
<evidence type="ECO:0000256" key="2">
    <source>
        <dbReference type="ARBA" id="ARBA00022649"/>
    </source>
</evidence>
<proteinExistence type="inferred from homology"/>
<keyword evidence="2" id="KW-1277">Toxin-antitoxin system</keyword>
<gene>
    <name evidence="3" type="ORF">HJG54_34690</name>
</gene>
<dbReference type="Pfam" id="PF05016">
    <property type="entry name" value="ParE_toxin"/>
    <property type="match status" value="1"/>
</dbReference>
<dbReference type="PANTHER" id="PTHR33755:SF6">
    <property type="entry name" value="PLASMID STABILIZATION SYSTEM PROTEIN"/>
    <property type="match status" value="1"/>
</dbReference>
<dbReference type="InterPro" id="IPR007712">
    <property type="entry name" value="RelE/ParE_toxin"/>
</dbReference>
<dbReference type="Gene3D" id="3.30.2310.20">
    <property type="entry name" value="RelE-like"/>
    <property type="match status" value="1"/>
</dbReference>
<keyword evidence="3" id="KW-0614">Plasmid</keyword>
<dbReference type="AlphaFoldDB" id="A0AA96WRI3"/>
<name>A0AA96WRI3_9CYAN</name>
<dbReference type="EMBL" id="CP053588">
    <property type="protein sequence ID" value="WNZ28061.1"/>
    <property type="molecule type" value="Genomic_DNA"/>
</dbReference>
<reference evidence="3" key="1">
    <citation type="submission" date="2020-05" db="EMBL/GenBank/DDBJ databases">
        <authorList>
            <person name="Zhu T."/>
            <person name="Keshari N."/>
            <person name="Lu X."/>
        </authorList>
    </citation>
    <scope>NUCLEOTIDE SEQUENCE</scope>
    <source>
        <strain evidence="3">NK1-12</strain>
        <plasmid evidence="3">p1</plasmid>
    </source>
</reference>
<geneLocation type="plasmid" evidence="3">
    <name>p1</name>
</geneLocation>